<dbReference type="InterPro" id="IPR026956">
    <property type="entry name" value="D-ser_dehydrat-like_dom"/>
</dbReference>
<dbReference type="GO" id="GO:0008721">
    <property type="term" value="F:D-serine ammonia-lyase activity"/>
    <property type="evidence" value="ECO:0007669"/>
    <property type="project" value="TreeGrafter"/>
</dbReference>
<proteinExistence type="inferred from homology"/>
<dbReference type="SUPFAM" id="SSF51419">
    <property type="entry name" value="PLP-binding barrel"/>
    <property type="match status" value="1"/>
</dbReference>
<keyword evidence="5" id="KW-1185">Reference proteome</keyword>
<dbReference type="AlphaFoldDB" id="A0A512N3F8"/>
<dbReference type="InterPro" id="IPR001608">
    <property type="entry name" value="Ala_racemase_N"/>
</dbReference>
<dbReference type="Proteomes" id="UP000321058">
    <property type="component" value="Unassembled WGS sequence"/>
</dbReference>
<comment type="caution">
    <text evidence="4">The sequence shown here is derived from an EMBL/GenBank/DDBJ whole genome shotgun (WGS) entry which is preliminary data.</text>
</comment>
<name>A0A512N3F8_9HYPH</name>
<protein>
    <submittedName>
        <fullName evidence="4">Alanine racemase</fullName>
    </submittedName>
</protein>
<dbReference type="Pfam" id="PF01168">
    <property type="entry name" value="Ala_racemase_N"/>
    <property type="match status" value="1"/>
</dbReference>
<evidence type="ECO:0000256" key="2">
    <source>
        <dbReference type="ARBA" id="ARBA00023239"/>
    </source>
</evidence>
<dbReference type="Gene3D" id="3.20.20.10">
    <property type="entry name" value="Alanine racemase"/>
    <property type="match status" value="1"/>
</dbReference>
<dbReference type="InterPro" id="IPR051466">
    <property type="entry name" value="D-amino_acid_metab_enzyme"/>
</dbReference>
<dbReference type="Gene3D" id="2.40.37.20">
    <property type="entry name" value="D-serine dehydratase-like domain"/>
    <property type="match status" value="1"/>
</dbReference>
<keyword evidence="2" id="KW-0456">Lyase</keyword>
<dbReference type="InterPro" id="IPR042208">
    <property type="entry name" value="D-ser_dehydrat-like_sf"/>
</dbReference>
<organism evidence="4 5">
    <name type="scientific">Reyranella soli</name>
    <dbReference type="NCBI Taxonomy" id="1230389"/>
    <lineage>
        <taxon>Bacteria</taxon>
        <taxon>Pseudomonadati</taxon>
        <taxon>Pseudomonadota</taxon>
        <taxon>Alphaproteobacteria</taxon>
        <taxon>Hyphomicrobiales</taxon>
        <taxon>Reyranellaceae</taxon>
        <taxon>Reyranella</taxon>
    </lineage>
</organism>
<dbReference type="Pfam" id="PF14031">
    <property type="entry name" value="D-ser_dehydrat"/>
    <property type="match status" value="1"/>
</dbReference>
<dbReference type="EMBL" id="BKAJ01000012">
    <property type="protein sequence ID" value="GEP53529.1"/>
    <property type="molecule type" value="Genomic_DNA"/>
</dbReference>
<reference evidence="4 5" key="1">
    <citation type="submission" date="2019-07" db="EMBL/GenBank/DDBJ databases">
        <title>Whole genome shotgun sequence of Reyranella soli NBRC 108950.</title>
        <authorList>
            <person name="Hosoyama A."/>
            <person name="Uohara A."/>
            <person name="Ohji S."/>
            <person name="Ichikawa N."/>
        </authorList>
    </citation>
    <scope>NUCLEOTIDE SEQUENCE [LARGE SCALE GENOMIC DNA]</scope>
    <source>
        <strain evidence="4 5">NBRC 108950</strain>
    </source>
</reference>
<sequence length="379" mass="40348">MAAQTLDDLPTPALILDRAILRRNLKRMSERLRNAGVMLRPHLKTAKSIEVGRMAVEGHDGRITVSTLAEARYFADGGFKDILYGVGVVPSKLPAIGELRRRGVNLRVVTDNAAVAKAIADAAKNGDTFSVFIEVDSGGGRAGLPWPELPGLLDIARILHDAPGVELAGVMTHAGHSYHESTPDGIAAVAEQERRAIVGAAEKLRAAGIPCPIVSGGSTPTAMHSRDFTGITEMRPGVYVFNDLDQEYIGSCAPSDLALSVLASVIGHYPHRNQVLVDAGALALSKDISAQEFKPQVGYGTIVDAPAKDMAVIACSQEHGFVGAEEPIPYGNLPIGSRVRILPNHACITAAAYDRYYVVDSELDGGKSVVDVYDRINGW</sequence>
<dbReference type="OrthoDB" id="9772497at2"/>
<evidence type="ECO:0000256" key="1">
    <source>
        <dbReference type="ARBA" id="ARBA00005323"/>
    </source>
</evidence>
<dbReference type="PANTHER" id="PTHR28004:SF2">
    <property type="entry name" value="D-SERINE DEHYDRATASE"/>
    <property type="match status" value="1"/>
</dbReference>
<comment type="similarity">
    <text evidence="1">Belongs to the DSD1 family.</text>
</comment>
<gene>
    <name evidence="4" type="ORF">RSO01_06950</name>
</gene>
<accession>A0A512N3F8</accession>
<dbReference type="InterPro" id="IPR029066">
    <property type="entry name" value="PLP-binding_barrel"/>
</dbReference>
<dbReference type="PANTHER" id="PTHR28004">
    <property type="entry name" value="ZGC:162816-RELATED"/>
    <property type="match status" value="1"/>
</dbReference>
<evidence type="ECO:0000313" key="4">
    <source>
        <dbReference type="EMBL" id="GEP53529.1"/>
    </source>
</evidence>
<feature type="domain" description="D-serine dehydratase-like" evidence="3">
    <location>
        <begin position="258"/>
        <end position="360"/>
    </location>
</feature>
<dbReference type="GO" id="GO:0036088">
    <property type="term" value="P:D-serine catabolic process"/>
    <property type="evidence" value="ECO:0007669"/>
    <property type="project" value="TreeGrafter"/>
</dbReference>
<evidence type="ECO:0000259" key="3">
    <source>
        <dbReference type="SMART" id="SM01119"/>
    </source>
</evidence>
<evidence type="ECO:0000313" key="5">
    <source>
        <dbReference type="Proteomes" id="UP000321058"/>
    </source>
</evidence>
<dbReference type="SMART" id="SM01119">
    <property type="entry name" value="D-ser_dehydrat"/>
    <property type="match status" value="1"/>
</dbReference>
<dbReference type="RefSeq" id="WP_147146259.1">
    <property type="nucleotide sequence ID" value="NZ_BKAJ01000012.1"/>
</dbReference>